<dbReference type="Proteomes" id="UP000003257">
    <property type="component" value="Unassembled WGS sequence"/>
</dbReference>
<dbReference type="EMBL" id="ABID01000001">
    <property type="protein sequence ID" value="EDQ06760.1"/>
    <property type="molecule type" value="Genomic_DNA"/>
</dbReference>
<sequence length="157" mass="17182">MKLPAVVAERFVGVGHLVRVFALLNGSTTGLDGVHQLACEALFHGVFVAGARGFDQPADRQRLTALGAHFDRHLVGGTTNAARTNFDGRLDVFKRFVEHFDRGAFDLVFDACHRVVDDALGDRFLAVDHQVVHEFGKNQIAVFGVWQDFAFFSGVAA</sequence>
<comment type="caution">
    <text evidence="1">The sequence shown here is derived from an EMBL/GenBank/DDBJ whole genome shotgun (WGS) entry which is preliminary data.</text>
</comment>
<gene>
    <name evidence="1" type="ORF">OIHEL45_08080</name>
</gene>
<protein>
    <submittedName>
        <fullName evidence="1">Uncharacterized protein</fullName>
    </submittedName>
</protein>
<keyword evidence="2" id="KW-1185">Reference proteome</keyword>
<name>A0ABM9XB17_9RHOB</name>
<reference evidence="1 2" key="1">
    <citation type="submission" date="2007-11" db="EMBL/GenBank/DDBJ databases">
        <authorList>
            <person name="Wagner-Dobler I."/>
            <person name="Ferriera S."/>
            <person name="Johnson J."/>
            <person name="Kravitz S."/>
            <person name="Beeson K."/>
            <person name="Sutton G."/>
            <person name="Rogers Y.-H."/>
            <person name="Friedman R."/>
            <person name="Frazier M."/>
            <person name="Venter J.C."/>
        </authorList>
    </citation>
    <scope>NUCLEOTIDE SEQUENCE [LARGE SCALE GENOMIC DNA]</scope>
    <source>
        <strain evidence="1 2">HEL-45</strain>
    </source>
</reference>
<proteinExistence type="predicted"/>
<accession>A0ABM9XB17</accession>
<evidence type="ECO:0000313" key="2">
    <source>
        <dbReference type="Proteomes" id="UP000003257"/>
    </source>
</evidence>
<organism evidence="1 2">
    <name type="scientific">Sulfitobacter indolifex HEL-45</name>
    <dbReference type="NCBI Taxonomy" id="391624"/>
    <lineage>
        <taxon>Bacteria</taxon>
        <taxon>Pseudomonadati</taxon>
        <taxon>Pseudomonadota</taxon>
        <taxon>Alphaproteobacteria</taxon>
        <taxon>Rhodobacterales</taxon>
        <taxon>Roseobacteraceae</taxon>
        <taxon>Sulfitobacter</taxon>
    </lineage>
</organism>
<evidence type="ECO:0000313" key="1">
    <source>
        <dbReference type="EMBL" id="EDQ06760.1"/>
    </source>
</evidence>